<dbReference type="GeneID" id="39875715"/>
<feature type="compositionally biased region" description="Low complexity" evidence="1">
    <location>
        <begin position="554"/>
        <end position="570"/>
    </location>
</feature>
<keyword evidence="3" id="KW-1185">Reference proteome</keyword>
<feature type="compositionally biased region" description="Polar residues" evidence="1">
    <location>
        <begin position="460"/>
        <end position="553"/>
    </location>
</feature>
<accession>A0A2H6KG26</accession>
<evidence type="ECO:0000313" key="2">
    <source>
        <dbReference type="EMBL" id="GBE61945.1"/>
    </source>
</evidence>
<protein>
    <submittedName>
        <fullName evidence="2">Ribosome binding protein, putative</fullName>
    </submittedName>
</protein>
<name>A0A2H6KG26_9APIC</name>
<reference evidence="2 3" key="1">
    <citation type="journal article" date="2017" name="BMC Genomics">
        <title>Whole-genome assembly of Babesia ovata and comparative genomics between closely related pathogens.</title>
        <authorList>
            <person name="Yamagishi J."/>
            <person name="Asada M."/>
            <person name="Hakimi H."/>
            <person name="Tanaka T.Q."/>
            <person name="Sugimoto C."/>
            <person name="Kawazu S."/>
        </authorList>
    </citation>
    <scope>NUCLEOTIDE SEQUENCE [LARGE SCALE GENOMIC DNA]</scope>
    <source>
        <strain evidence="2 3">Miyake</strain>
    </source>
</reference>
<evidence type="ECO:0000313" key="3">
    <source>
        <dbReference type="Proteomes" id="UP000236319"/>
    </source>
</evidence>
<feature type="compositionally biased region" description="Pro residues" evidence="1">
    <location>
        <begin position="447"/>
        <end position="458"/>
    </location>
</feature>
<feature type="region of interest" description="Disordered" evidence="1">
    <location>
        <begin position="397"/>
        <end position="693"/>
    </location>
</feature>
<proteinExistence type="predicted"/>
<comment type="caution">
    <text evidence="2">The sequence shown here is derived from an EMBL/GenBank/DDBJ whole genome shotgun (WGS) entry which is preliminary data.</text>
</comment>
<gene>
    <name evidence="2" type="ORF">BOVATA_034380</name>
</gene>
<dbReference type="RefSeq" id="XP_028868188.1">
    <property type="nucleotide sequence ID" value="XM_029012355.1"/>
</dbReference>
<sequence>MAKHGVKLITLRDCFEFLHWLHKNSGVRDQVARELMTRYENSYNHISFTGQLPRAVSEFLGYVSTFYKKLVATPIKESYIDPKAKDVTEAILDCIPKFLAALYFLLYNVDYRFEAVGGAKWQDDYPGWELDRRDFWGRTGWGGELQRYLRMSLSVKYGDLIAGGFSENEVTYGYEYDSRYGYQYGKDMIPDLKNILDKHSHKYNDFRDVFFTTVISKSGLQKSNTANVLALVKTFCEIVQQNPDGGSLKAVLEKELEGKCVNWSNLVAHCKTLEQQLGKLFNIEGFSFTGQARRVDELNTERFAGETAIWFRQHLHEVQKNVEQIDTNFPVDDTLHLNVLQQFATENLFPYGFIFGDQSYGTLGDAWKKLSDHWPSVIGMLGRDGDGLDKLKRILDGEECRTPAPPPKPRSRPAPAPRPPRPARPATPPVTIHSAPKEVVPEKKVPVVPPKKPEPPPQKSEGTPNQGKKSEGAQNQGKKSEGAQNQGKKSEGAQNQGKKSEGAQNQGKKSEGAQNQGKKSEGAQNQGKKSEGAQNQGKTSHGTPNHNNGQSGDTSATSPVVKSVVSAPAPGGHGASGPPGPKGDKGNTGPQGPLAAVTPGSSSTAVRTDQQPVQIPNQPLPHAPPVPPPLPGGPGPAAPQAPTLTQPPSVPGPGTGSSVSGGGESMTDPDSDKALGANGSGYSGYGSGIDVCM</sequence>
<feature type="compositionally biased region" description="Gly residues" evidence="1">
    <location>
        <begin position="653"/>
        <end position="664"/>
    </location>
</feature>
<evidence type="ECO:0000256" key="1">
    <source>
        <dbReference type="SAM" id="MobiDB-lite"/>
    </source>
</evidence>
<feature type="compositionally biased region" description="Pro residues" evidence="1">
    <location>
        <begin position="618"/>
        <end position="639"/>
    </location>
</feature>
<dbReference type="AlphaFoldDB" id="A0A2H6KG26"/>
<feature type="compositionally biased region" description="Polar residues" evidence="1">
    <location>
        <begin position="599"/>
        <end position="615"/>
    </location>
</feature>
<feature type="compositionally biased region" description="Basic and acidic residues" evidence="1">
    <location>
        <begin position="435"/>
        <end position="445"/>
    </location>
</feature>
<dbReference type="OrthoDB" id="6410656at2759"/>
<feature type="compositionally biased region" description="Gly residues" evidence="1">
    <location>
        <begin position="678"/>
        <end position="687"/>
    </location>
</feature>
<dbReference type="Proteomes" id="UP000236319">
    <property type="component" value="Unassembled WGS sequence"/>
</dbReference>
<organism evidence="2 3">
    <name type="scientific">Babesia ovata</name>
    <dbReference type="NCBI Taxonomy" id="189622"/>
    <lineage>
        <taxon>Eukaryota</taxon>
        <taxon>Sar</taxon>
        <taxon>Alveolata</taxon>
        <taxon>Apicomplexa</taxon>
        <taxon>Aconoidasida</taxon>
        <taxon>Piroplasmida</taxon>
        <taxon>Babesiidae</taxon>
        <taxon>Babesia</taxon>
    </lineage>
</organism>
<dbReference type="VEuPathDB" id="PiroplasmaDB:BOVATA_034380"/>
<dbReference type="EMBL" id="BDSA01000003">
    <property type="protein sequence ID" value="GBE61945.1"/>
    <property type="molecule type" value="Genomic_DNA"/>
</dbReference>
<feature type="compositionally biased region" description="Pro residues" evidence="1">
    <location>
        <begin position="403"/>
        <end position="428"/>
    </location>
</feature>